<evidence type="ECO:0000313" key="2">
    <source>
        <dbReference type="EMBL" id="CAH9052696.1"/>
    </source>
</evidence>
<accession>A0A9P0VT27</accession>
<dbReference type="Proteomes" id="UP001152484">
    <property type="component" value="Unassembled WGS sequence"/>
</dbReference>
<sequence length="49" mass="4542">MAAAARSGLAAGGGSSAGPHMGSSSDGGILGAVPHPVFCQICFSTGHSA</sequence>
<keyword evidence="3" id="KW-1185">Reference proteome</keyword>
<evidence type="ECO:0000313" key="3">
    <source>
        <dbReference type="Proteomes" id="UP001152484"/>
    </source>
</evidence>
<proteinExistence type="predicted"/>
<evidence type="ECO:0000256" key="1">
    <source>
        <dbReference type="SAM" id="MobiDB-lite"/>
    </source>
</evidence>
<comment type="caution">
    <text evidence="2">The sequence shown here is derived from an EMBL/GenBank/DDBJ whole genome shotgun (WGS) entry which is preliminary data.</text>
</comment>
<dbReference type="EMBL" id="CAMAPE010000002">
    <property type="protein sequence ID" value="CAH9052696.1"/>
    <property type="molecule type" value="Genomic_DNA"/>
</dbReference>
<feature type="region of interest" description="Disordered" evidence="1">
    <location>
        <begin position="1"/>
        <end position="26"/>
    </location>
</feature>
<dbReference type="AlphaFoldDB" id="A0A9P0VT27"/>
<protein>
    <submittedName>
        <fullName evidence="2">Uncharacterized protein</fullName>
    </submittedName>
</protein>
<name>A0A9P0VT27_CUSEU</name>
<gene>
    <name evidence="2" type="ORF">CEURO_LOCUS385</name>
</gene>
<feature type="non-terminal residue" evidence="2">
    <location>
        <position position="49"/>
    </location>
</feature>
<reference evidence="2" key="1">
    <citation type="submission" date="2022-07" db="EMBL/GenBank/DDBJ databases">
        <authorList>
            <person name="Macas J."/>
            <person name="Novak P."/>
            <person name="Neumann P."/>
        </authorList>
    </citation>
    <scope>NUCLEOTIDE SEQUENCE</scope>
</reference>
<organism evidence="2 3">
    <name type="scientific">Cuscuta europaea</name>
    <name type="common">European dodder</name>
    <dbReference type="NCBI Taxonomy" id="41803"/>
    <lineage>
        <taxon>Eukaryota</taxon>
        <taxon>Viridiplantae</taxon>
        <taxon>Streptophyta</taxon>
        <taxon>Embryophyta</taxon>
        <taxon>Tracheophyta</taxon>
        <taxon>Spermatophyta</taxon>
        <taxon>Magnoliopsida</taxon>
        <taxon>eudicotyledons</taxon>
        <taxon>Gunneridae</taxon>
        <taxon>Pentapetalae</taxon>
        <taxon>asterids</taxon>
        <taxon>lamiids</taxon>
        <taxon>Solanales</taxon>
        <taxon>Convolvulaceae</taxon>
        <taxon>Cuscuteae</taxon>
        <taxon>Cuscuta</taxon>
        <taxon>Cuscuta subgen. Cuscuta</taxon>
    </lineage>
</organism>